<accession>A0ABV6QCY8</accession>
<dbReference type="PANTHER" id="PTHR43329">
    <property type="entry name" value="EPOXIDE HYDROLASE"/>
    <property type="match status" value="1"/>
</dbReference>
<feature type="domain" description="AB hydrolase-1" evidence="2">
    <location>
        <begin position="34"/>
        <end position="144"/>
    </location>
</feature>
<dbReference type="Gene3D" id="3.40.50.1820">
    <property type="entry name" value="alpha/beta hydrolase"/>
    <property type="match status" value="1"/>
</dbReference>
<gene>
    <name evidence="3" type="ORF">ACFFGN_00355</name>
</gene>
<dbReference type="InterPro" id="IPR029058">
    <property type="entry name" value="AB_hydrolase_fold"/>
</dbReference>
<evidence type="ECO:0000313" key="3">
    <source>
        <dbReference type="EMBL" id="MFC0622494.1"/>
    </source>
</evidence>
<dbReference type="Pfam" id="PF00561">
    <property type="entry name" value="Abhydrolase_1"/>
    <property type="match status" value="1"/>
</dbReference>
<keyword evidence="4" id="KW-1185">Reference proteome</keyword>
<evidence type="ECO:0000259" key="2">
    <source>
        <dbReference type="Pfam" id="PF00561"/>
    </source>
</evidence>
<dbReference type="SUPFAM" id="SSF53474">
    <property type="entry name" value="alpha/beta-Hydrolases"/>
    <property type="match status" value="1"/>
</dbReference>
<evidence type="ECO:0000313" key="4">
    <source>
        <dbReference type="Proteomes" id="UP001589890"/>
    </source>
</evidence>
<dbReference type="Proteomes" id="UP001589890">
    <property type="component" value="Unassembled WGS sequence"/>
</dbReference>
<dbReference type="PRINTS" id="PR00111">
    <property type="entry name" value="ABHYDROLASE"/>
</dbReference>
<dbReference type="RefSeq" id="WP_380043173.1">
    <property type="nucleotide sequence ID" value="NZ_JBHLTC010000001.1"/>
</dbReference>
<dbReference type="InterPro" id="IPR000639">
    <property type="entry name" value="Epox_hydrolase-like"/>
</dbReference>
<dbReference type="EMBL" id="JBHLTC010000001">
    <property type="protein sequence ID" value="MFC0622494.1"/>
    <property type="molecule type" value="Genomic_DNA"/>
</dbReference>
<dbReference type="GO" id="GO:0016787">
    <property type="term" value="F:hydrolase activity"/>
    <property type="evidence" value="ECO:0007669"/>
    <property type="project" value="UniProtKB-KW"/>
</dbReference>
<proteinExistence type="predicted"/>
<evidence type="ECO:0000256" key="1">
    <source>
        <dbReference type="ARBA" id="ARBA00022801"/>
    </source>
</evidence>
<organism evidence="3 4">
    <name type="scientific">Kribbella deserti</name>
    <dbReference type="NCBI Taxonomy" id="1926257"/>
    <lineage>
        <taxon>Bacteria</taxon>
        <taxon>Bacillati</taxon>
        <taxon>Actinomycetota</taxon>
        <taxon>Actinomycetes</taxon>
        <taxon>Propionibacteriales</taxon>
        <taxon>Kribbellaceae</taxon>
        <taxon>Kribbella</taxon>
    </lineage>
</organism>
<comment type="caution">
    <text evidence="3">The sequence shown here is derived from an EMBL/GenBank/DDBJ whole genome shotgun (WGS) entry which is preliminary data.</text>
</comment>
<protein>
    <submittedName>
        <fullName evidence="3">Alpha/beta fold hydrolase</fullName>
    </submittedName>
</protein>
<reference evidence="3 4" key="1">
    <citation type="submission" date="2024-09" db="EMBL/GenBank/DDBJ databases">
        <authorList>
            <person name="Sun Q."/>
            <person name="Mori K."/>
        </authorList>
    </citation>
    <scope>NUCLEOTIDE SEQUENCE [LARGE SCALE GENOMIC DNA]</scope>
    <source>
        <strain evidence="3 4">CGMCC 1.15906</strain>
    </source>
</reference>
<keyword evidence="1 3" id="KW-0378">Hydrolase</keyword>
<dbReference type="PRINTS" id="PR00412">
    <property type="entry name" value="EPOXHYDRLASE"/>
</dbReference>
<sequence length="297" mass="33228">MTGFDLPAMDGVQHHFIELPGLRMHVAEAGAGETVLLLHGFPQHWWEWREVIPELAGHYRVICPDLRGFGWTGAPPTGYTSDQFVSDVVALLDVLDVDRVHVIGHDWGSLVAFQLCLSKPERVRTHLCLSVPPPYISFDPALVKVMWRLWFDFVLPVPLLGPWALRRTSLARFLLTNSATGGRSGWMPEDVELFAGQFRDPARAHAGSALYRSFILPTSMRMMRGTPDTRLTTRTRVLLGADDPIVRAEFIHGHEPHVDDLTIEHVADAGHFLVDDQPKAVVEHALDLFRHPPASPA</sequence>
<dbReference type="InterPro" id="IPR000073">
    <property type="entry name" value="AB_hydrolase_1"/>
</dbReference>
<name>A0ABV6QCY8_9ACTN</name>